<evidence type="ECO:0000313" key="3">
    <source>
        <dbReference type="Proteomes" id="UP000315711"/>
    </source>
</evidence>
<organism evidence="2 3">
    <name type="scientific">Halalkalibacter nanhaiisediminis</name>
    <dbReference type="NCBI Taxonomy" id="688079"/>
    <lineage>
        <taxon>Bacteria</taxon>
        <taxon>Bacillati</taxon>
        <taxon>Bacillota</taxon>
        <taxon>Bacilli</taxon>
        <taxon>Bacillales</taxon>
        <taxon>Bacillaceae</taxon>
        <taxon>Halalkalibacter</taxon>
    </lineage>
</organism>
<dbReference type="Proteomes" id="UP000315711">
    <property type="component" value="Unassembled WGS sequence"/>
</dbReference>
<comment type="caution">
    <text evidence="2">The sequence shown here is derived from an EMBL/GenBank/DDBJ whole genome shotgun (WGS) entry which is preliminary data.</text>
</comment>
<sequence>MEAIILLLISACLLSAYGFIYVSLRLARKVRKDERRQFKTTFIVLLFILLISGSSAAMLVLT</sequence>
<keyword evidence="3" id="KW-1185">Reference proteome</keyword>
<dbReference type="RefSeq" id="WP_144450420.1">
    <property type="nucleotide sequence ID" value="NZ_VLKZ01000005.1"/>
</dbReference>
<keyword evidence="1" id="KW-1133">Transmembrane helix</keyword>
<feature type="transmembrane region" description="Helical" evidence="1">
    <location>
        <begin position="42"/>
        <end position="61"/>
    </location>
</feature>
<dbReference type="EMBL" id="VLKZ01000005">
    <property type="protein sequence ID" value="TWI56217.1"/>
    <property type="molecule type" value="Genomic_DNA"/>
</dbReference>
<reference evidence="2 3" key="1">
    <citation type="journal article" date="2015" name="Stand. Genomic Sci.">
        <title>Genomic Encyclopedia of Bacterial and Archaeal Type Strains, Phase III: the genomes of soil and plant-associated and newly described type strains.</title>
        <authorList>
            <person name="Whitman W.B."/>
            <person name="Woyke T."/>
            <person name="Klenk H.P."/>
            <person name="Zhou Y."/>
            <person name="Lilburn T.G."/>
            <person name="Beck B.J."/>
            <person name="De Vos P."/>
            <person name="Vandamme P."/>
            <person name="Eisen J.A."/>
            <person name="Garrity G."/>
            <person name="Hugenholtz P."/>
            <person name="Kyrpides N.C."/>
        </authorList>
    </citation>
    <scope>NUCLEOTIDE SEQUENCE [LARGE SCALE GENOMIC DNA]</scope>
    <source>
        <strain evidence="2 3">CGMCC 1.10116</strain>
    </source>
</reference>
<dbReference type="AlphaFoldDB" id="A0A562QHI7"/>
<proteinExistence type="predicted"/>
<evidence type="ECO:0000256" key="1">
    <source>
        <dbReference type="SAM" id="Phobius"/>
    </source>
</evidence>
<keyword evidence="1" id="KW-0472">Membrane</keyword>
<gene>
    <name evidence="2" type="ORF">IQ10_02108</name>
</gene>
<evidence type="ECO:0000313" key="2">
    <source>
        <dbReference type="EMBL" id="TWI56217.1"/>
    </source>
</evidence>
<accession>A0A562QHI7</accession>
<name>A0A562QHI7_9BACI</name>
<keyword evidence="1" id="KW-0812">Transmembrane</keyword>
<protein>
    <submittedName>
        <fullName evidence="2">Uncharacterized protein</fullName>
    </submittedName>
</protein>